<dbReference type="InterPro" id="IPR038365">
    <property type="entry name" value="EcoRII_C_sf"/>
</dbReference>
<dbReference type="Pfam" id="PF09019">
    <property type="entry name" value="EcoRII-C"/>
    <property type="match status" value="1"/>
</dbReference>
<dbReference type="InterPro" id="IPR011335">
    <property type="entry name" value="Restrct_endonuc-II-like"/>
</dbReference>
<feature type="domain" description="Restriction endonuclease type II EcoRII N-terminal" evidence="2">
    <location>
        <begin position="15"/>
        <end position="162"/>
    </location>
</feature>
<evidence type="ECO:0000259" key="2">
    <source>
        <dbReference type="Pfam" id="PF09217"/>
    </source>
</evidence>
<dbReference type="Pfam" id="PF09217">
    <property type="entry name" value="EcoRII-N"/>
    <property type="match status" value="1"/>
</dbReference>
<organism evidence="3 4">
    <name type="scientific">Roseibium limicola</name>
    <dbReference type="NCBI Taxonomy" id="2816037"/>
    <lineage>
        <taxon>Bacteria</taxon>
        <taxon>Pseudomonadati</taxon>
        <taxon>Pseudomonadota</taxon>
        <taxon>Alphaproteobacteria</taxon>
        <taxon>Hyphomicrobiales</taxon>
        <taxon>Stappiaceae</taxon>
        <taxon>Roseibium</taxon>
    </lineage>
</organism>
<sequence>MAISDLTDWIDEYARPGVTWYAKRLAANDTLATGAHQAGPYMPREFLFELFPELGASTDNNQDVFFRLCIDSHPDVKTVRAVWYNNKFRGGTRNETRLTNFGGRESALLDPDNTGALAVFAFFDAGEGTQCRVWVCSNSIEEDILEERLGPVEPKSFIIWRPGLSAPQADLFSPVPKAPAKTSCWLDEGEIPEEWKTSFPSGLQIIGKTIEMRPHDGSAVDVRLIRRRKCEFEIFRSVESATFLPQIKGGFEDVDSFLGLANTILQSRKSRSGKSLEYHAMSIFDEEGFVRGTHYEHNAVIEGGKRPDFLFPSVAAYENRGFSDASLRMLAAKTTCKDRWRQILNEADRIPQKHLLTLQEGVSEGQFKEMTDAGVRLVVPAGLHDAYPEAVRPHLITVENFLGDLRVVLARAGL</sequence>
<dbReference type="InterPro" id="IPR023372">
    <property type="entry name" value="Rest_endonuc_II_EcoRII_N"/>
</dbReference>
<dbReference type="GO" id="GO:0009036">
    <property type="term" value="F:type II site-specific deoxyribonuclease activity"/>
    <property type="evidence" value="ECO:0007669"/>
    <property type="project" value="InterPro"/>
</dbReference>
<gene>
    <name evidence="3" type="ORF">J0X15_15755</name>
</gene>
<dbReference type="Gene3D" id="3.40.91.80">
    <property type="match status" value="1"/>
</dbReference>
<accession>A0A939ET75</accession>
<evidence type="ECO:0000313" key="3">
    <source>
        <dbReference type="EMBL" id="MBO0346684.1"/>
    </source>
</evidence>
<name>A0A939ET75_9HYPH</name>
<dbReference type="SUPFAM" id="SSF52980">
    <property type="entry name" value="Restriction endonuclease-like"/>
    <property type="match status" value="1"/>
</dbReference>
<feature type="domain" description="Restriction endonuclease type II EcoRII C-terminal" evidence="1">
    <location>
        <begin position="235"/>
        <end position="402"/>
    </location>
</feature>
<dbReference type="GO" id="GO:0009307">
    <property type="term" value="P:DNA restriction-modification system"/>
    <property type="evidence" value="ECO:0007669"/>
    <property type="project" value="InterPro"/>
</dbReference>
<dbReference type="Proteomes" id="UP000664779">
    <property type="component" value="Unassembled WGS sequence"/>
</dbReference>
<keyword evidence="4" id="KW-1185">Reference proteome</keyword>
<dbReference type="InterPro" id="IPR015300">
    <property type="entry name" value="DNA-bd_pseudobarrel_sf"/>
</dbReference>
<dbReference type="AlphaFoldDB" id="A0A939ET75"/>
<dbReference type="RefSeq" id="WP_206942743.1">
    <property type="nucleotide sequence ID" value="NZ_JAFLNF010000007.1"/>
</dbReference>
<comment type="caution">
    <text evidence="3">The sequence shown here is derived from an EMBL/GenBank/DDBJ whole genome shotgun (WGS) entry which is preliminary data.</text>
</comment>
<dbReference type="GO" id="GO:0003677">
    <property type="term" value="F:DNA binding"/>
    <property type="evidence" value="ECO:0007669"/>
    <property type="project" value="InterPro"/>
</dbReference>
<evidence type="ECO:0000259" key="1">
    <source>
        <dbReference type="Pfam" id="PF09019"/>
    </source>
</evidence>
<reference evidence="3" key="1">
    <citation type="submission" date="2021-03" db="EMBL/GenBank/DDBJ databases">
        <title>Roseibium sp. CAU 1637 isolated from Incheon.</title>
        <authorList>
            <person name="Kim W."/>
        </authorList>
    </citation>
    <scope>NUCLEOTIDE SEQUENCE</scope>
    <source>
        <strain evidence="3">CAU 1637</strain>
    </source>
</reference>
<dbReference type="InterPro" id="IPR015109">
    <property type="entry name" value="Restrct_endonuc_II_EcoRII_C"/>
</dbReference>
<proteinExistence type="predicted"/>
<dbReference type="SUPFAM" id="SSF101936">
    <property type="entry name" value="DNA-binding pseudobarrel domain"/>
    <property type="match status" value="1"/>
</dbReference>
<dbReference type="Gene3D" id="2.40.330.10">
    <property type="entry name" value="DNA-binding pseudobarrel domain"/>
    <property type="match status" value="1"/>
</dbReference>
<dbReference type="EMBL" id="JAFLNF010000007">
    <property type="protein sequence ID" value="MBO0346684.1"/>
    <property type="molecule type" value="Genomic_DNA"/>
</dbReference>
<evidence type="ECO:0000313" key="4">
    <source>
        <dbReference type="Proteomes" id="UP000664779"/>
    </source>
</evidence>
<protein>
    <submittedName>
        <fullName evidence="3">Uncharacterized protein</fullName>
    </submittedName>
</protein>